<dbReference type="Proteomes" id="UP001164286">
    <property type="component" value="Unassembled WGS sequence"/>
</dbReference>
<dbReference type="AlphaFoldDB" id="A0AA38HDV4"/>
<feature type="region of interest" description="Disordered" evidence="6">
    <location>
        <begin position="298"/>
        <end position="319"/>
    </location>
</feature>
<feature type="region of interest" description="Disordered" evidence="6">
    <location>
        <begin position="107"/>
        <end position="170"/>
    </location>
</feature>
<dbReference type="EMBL" id="JAKWFO010000003">
    <property type="protein sequence ID" value="KAI9638598.1"/>
    <property type="molecule type" value="Genomic_DNA"/>
</dbReference>
<evidence type="ECO:0000313" key="8">
    <source>
        <dbReference type="Proteomes" id="UP001164286"/>
    </source>
</evidence>
<proteinExistence type="inferred from homology"/>
<dbReference type="HAMAP" id="MF_03003">
    <property type="entry name" value="eIF3d"/>
    <property type="match status" value="1"/>
</dbReference>
<keyword evidence="3" id="KW-0694">RNA-binding</keyword>
<comment type="subunit">
    <text evidence="5">Component of the eukaryotic translation initiation factor 3 (eIF-3) complex.</text>
</comment>
<sequence length="554" mass="60678">MALDFSLPAIHDNEDGSWGPSTSTLPSQFKEIPYAPYSKSDKISRIADWHDPSELLGPNGQPAKNTRPQGQRRREAFGAGESNAFGYVHEEDERSFSVVDSGRALAGKKTGVPNMNRGRGRGGARGGAMGGRGGPGGRGRGGFSAGRGRGGGRFGDFRQPQRTRDSSVTVGPEWQLLDEIEFSRLAKLNLNVEQPEDLKSCGMLQSYEKTFDRITTRLEKPLEIIGRTRYNITTSDDPVIAQLAESGAAKIFATDSILSVLMCAPRSVNSWDIILERRGNNLFLDKRDGGSFDFLTVNENAADPPADSDDPDNINSPSNLSLEATYINQNFSSQAIAASSKAHEPAPNPFYSAEDETEPLASCLYKYRKFDLTTSKEEGEEVAIVVRTEVDAYLAKKSQHVTIKALNEYSAKSATATGAKALDWRKFLDTQKGAIVAGEMKNNSAKLARWAVQSYLAGAEQMKMGYISRANPRDAQRHVIVGVQSYKPLDFARQMNVSLTNGWGIVRTIADLALARPEGKYVLVKDPNHPTLRMYQVPDNAFDADDMEMDGMEA</sequence>
<protein>
    <recommendedName>
        <fullName evidence="5">Eukaryotic translation initiation factor 3 subunit D</fullName>
        <shortName evidence="5">eIF3d</shortName>
    </recommendedName>
</protein>
<evidence type="ECO:0000256" key="5">
    <source>
        <dbReference type="HAMAP-Rule" id="MF_03003"/>
    </source>
</evidence>
<dbReference type="PANTHER" id="PTHR12399:SF0">
    <property type="entry name" value="EUKARYOTIC TRANSLATION INITIATION FACTOR 3 SUBUNIT D"/>
    <property type="match status" value="1"/>
</dbReference>
<name>A0AA38HDV4_9TREE</name>
<dbReference type="PIRSF" id="PIRSF016281">
    <property type="entry name" value="EIF-3_zeta"/>
    <property type="match status" value="1"/>
</dbReference>
<comment type="similarity">
    <text evidence="5">Belongs to the eIF-3 subunit D family.</text>
</comment>
<evidence type="ECO:0000256" key="3">
    <source>
        <dbReference type="ARBA" id="ARBA00022884"/>
    </source>
</evidence>
<feature type="compositionally biased region" description="Gly residues" evidence="6">
    <location>
        <begin position="121"/>
        <end position="154"/>
    </location>
</feature>
<accession>A0AA38HDV4</accession>
<comment type="function">
    <text evidence="5">mRNA cap-binding component of the eukaryotic translation initiation factor 3 (eIF-3) complex, which is involved in protein synthesis of a specialized repertoire of mRNAs and, together with other initiation factors, stimulates binding of mRNA and methionyl-tRNAi to the 40S ribosome. The eIF-3 complex specifically targets and initiates translation of a subset of mRNAs involved in cell proliferation. In the eIF-3 complex, eif3d specifically recognizes and binds the 7-methylguanosine cap of a subset of mRNAs.</text>
</comment>
<evidence type="ECO:0000256" key="1">
    <source>
        <dbReference type="ARBA" id="ARBA00022490"/>
    </source>
</evidence>
<dbReference type="GO" id="GO:0003743">
    <property type="term" value="F:translation initiation factor activity"/>
    <property type="evidence" value="ECO:0007669"/>
    <property type="project" value="UniProtKB-UniRule"/>
</dbReference>
<dbReference type="GO" id="GO:0016282">
    <property type="term" value="C:eukaryotic 43S preinitiation complex"/>
    <property type="evidence" value="ECO:0007669"/>
    <property type="project" value="UniProtKB-UniRule"/>
</dbReference>
<reference evidence="7" key="1">
    <citation type="journal article" date="2022" name="G3 (Bethesda)">
        <title>High quality genome of the basidiomycete yeast Dioszegia hungarica PDD-24b-2 isolated from cloud water.</title>
        <authorList>
            <person name="Jarrige D."/>
            <person name="Haridas S."/>
            <person name="Bleykasten-Grosshans C."/>
            <person name="Joly M."/>
            <person name="Nadalig T."/>
            <person name="Sancelme M."/>
            <person name="Vuilleumier S."/>
            <person name="Grigoriev I.V."/>
            <person name="Amato P."/>
            <person name="Bringel F."/>
        </authorList>
    </citation>
    <scope>NUCLEOTIDE SEQUENCE</scope>
    <source>
        <strain evidence="7">PDD-24b-2</strain>
    </source>
</reference>
<keyword evidence="8" id="KW-1185">Reference proteome</keyword>
<comment type="subcellular location">
    <subcellularLocation>
        <location evidence="5">Cytoplasm</location>
    </subcellularLocation>
</comment>
<feature type="region of interest" description="RNA gate" evidence="5">
    <location>
        <begin position="291"/>
        <end position="305"/>
    </location>
</feature>
<evidence type="ECO:0000256" key="4">
    <source>
        <dbReference type="ARBA" id="ARBA00022917"/>
    </source>
</evidence>
<dbReference type="Pfam" id="PF05091">
    <property type="entry name" value="eIF-3_zeta"/>
    <property type="match status" value="1"/>
</dbReference>
<gene>
    <name evidence="7" type="ORF">MKK02DRAFT_36258</name>
</gene>
<dbReference type="RefSeq" id="XP_052948375.1">
    <property type="nucleotide sequence ID" value="XM_053089386.1"/>
</dbReference>
<dbReference type="GO" id="GO:0001732">
    <property type="term" value="P:formation of cytoplasmic translation initiation complex"/>
    <property type="evidence" value="ECO:0007669"/>
    <property type="project" value="UniProtKB-UniRule"/>
</dbReference>
<evidence type="ECO:0000313" key="7">
    <source>
        <dbReference type="EMBL" id="KAI9638598.1"/>
    </source>
</evidence>
<evidence type="ECO:0000256" key="2">
    <source>
        <dbReference type="ARBA" id="ARBA00022540"/>
    </source>
</evidence>
<keyword evidence="2 5" id="KW-0396">Initiation factor</keyword>
<dbReference type="GeneID" id="77728591"/>
<organism evidence="7 8">
    <name type="scientific">Dioszegia hungarica</name>
    <dbReference type="NCBI Taxonomy" id="4972"/>
    <lineage>
        <taxon>Eukaryota</taxon>
        <taxon>Fungi</taxon>
        <taxon>Dikarya</taxon>
        <taxon>Basidiomycota</taxon>
        <taxon>Agaricomycotina</taxon>
        <taxon>Tremellomycetes</taxon>
        <taxon>Tremellales</taxon>
        <taxon>Bulleribasidiaceae</taxon>
        <taxon>Dioszegia</taxon>
    </lineage>
</organism>
<comment type="caution">
    <text evidence="7">The sequence shown here is derived from an EMBL/GenBank/DDBJ whole genome shotgun (WGS) entry which is preliminary data.</text>
</comment>
<keyword evidence="4 5" id="KW-0648">Protein biosynthesis</keyword>
<dbReference type="GO" id="GO:0002191">
    <property type="term" value="P:cap-dependent translational initiation"/>
    <property type="evidence" value="ECO:0007669"/>
    <property type="project" value="UniProtKB-UniRule"/>
</dbReference>
<dbReference type="GO" id="GO:0033290">
    <property type="term" value="C:eukaryotic 48S preinitiation complex"/>
    <property type="evidence" value="ECO:0007669"/>
    <property type="project" value="UniProtKB-UniRule"/>
</dbReference>
<dbReference type="PANTHER" id="PTHR12399">
    <property type="entry name" value="EUKARYOTIC TRANSLATION INITIATION FACTOR 3 SUBUNIT 7"/>
    <property type="match status" value="1"/>
</dbReference>
<evidence type="ECO:0000256" key="6">
    <source>
        <dbReference type="SAM" id="MobiDB-lite"/>
    </source>
</evidence>
<keyword evidence="1 5" id="KW-0963">Cytoplasm</keyword>
<dbReference type="GO" id="GO:0098808">
    <property type="term" value="F:mRNA cap binding"/>
    <property type="evidence" value="ECO:0007669"/>
    <property type="project" value="UniProtKB-UniRule"/>
</dbReference>
<feature type="region of interest" description="Disordered" evidence="6">
    <location>
        <begin position="50"/>
        <end position="73"/>
    </location>
</feature>
<comment type="domain">
    <text evidence="5">The RNA gate region regulates mRNA cap recognition to prevent promiscuous mRNA-binding before assembly of eif3d into the full eukaryotic translation initiation factor 3 (eIF-3) complex.</text>
</comment>
<dbReference type="InterPro" id="IPR007783">
    <property type="entry name" value="eIF3d"/>
</dbReference>
<dbReference type="GO" id="GO:0005852">
    <property type="term" value="C:eukaryotic translation initiation factor 3 complex"/>
    <property type="evidence" value="ECO:0007669"/>
    <property type="project" value="UniProtKB-UniRule"/>
</dbReference>